<evidence type="ECO:0000256" key="8">
    <source>
        <dbReference type="ARBA" id="ARBA00023167"/>
    </source>
</evidence>
<dbReference type="eggNOG" id="COG1791">
    <property type="taxonomic scope" value="Bacteria"/>
</dbReference>
<dbReference type="PANTHER" id="PTHR23418:SF0">
    <property type="entry name" value="ACIREDUCTONE DIOXYGENASE"/>
    <property type="match status" value="1"/>
</dbReference>
<comment type="cofactor">
    <cofactor evidence="9">
        <name>Fe(2+)</name>
        <dbReference type="ChEBI" id="CHEBI:29033"/>
    </cofactor>
    <text evidence="9">Binds 1 Fe(2+) cation per monomer.</text>
</comment>
<dbReference type="GO" id="GO:0019509">
    <property type="term" value="P:L-methionine salvage from methylthioadenosine"/>
    <property type="evidence" value="ECO:0007669"/>
    <property type="project" value="UniProtKB-UniRule"/>
</dbReference>
<keyword evidence="6 9" id="KW-0560">Oxidoreductase</keyword>
<dbReference type="OrthoDB" id="9795636at2"/>
<comment type="function">
    <text evidence="9">Catalyzes 2 different reactions between oxygene and the acireductone 1,2-dihydroxy-3-keto-5-methylthiopentene (DHK-MTPene) depending upon the metal bound in the active site. Fe-containing acireductone dioxygenase (Fe-ARD) produces formate and 2-keto-4-methylthiobutyrate (KMTB), the alpha-ketoacid precursor of methionine in the methionine recycle pathway. Ni-containing acireductone dioxygenase (Ni-ARD) produces methylthiopropionate, carbon monoxide and formate, and does not lie on the methionine recycle pathway.</text>
</comment>
<feature type="binding site" evidence="9">
    <location>
        <position position="103"/>
    </location>
    <ligand>
        <name>Ni(2+)</name>
        <dbReference type="ChEBI" id="CHEBI:49786"/>
    </ligand>
</feature>
<evidence type="ECO:0000313" key="12">
    <source>
        <dbReference type="Proteomes" id="UP000094893"/>
    </source>
</evidence>
<dbReference type="GO" id="GO:0016151">
    <property type="term" value="F:nickel cation binding"/>
    <property type="evidence" value="ECO:0007669"/>
    <property type="project" value="UniProtKB-UniRule"/>
</dbReference>
<feature type="binding site" evidence="9">
    <location>
        <position position="101"/>
    </location>
    <ligand>
        <name>Ni(2+)</name>
        <dbReference type="ChEBI" id="CHEBI:49786"/>
    </ligand>
</feature>
<dbReference type="SUPFAM" id="SSF51182">
    <property type="entry name" value="RmlC-like cupins"/>
    <property type="match status" value="1"/>
</dbReference>
<dbReference type="InterPro" id="IPR023956">
    <property type="entry name" value="ARD_bac"/>
</dbReference>
<dbReference type="UniPathway" id="UPA00904">
    <property type="reaction ID" value="UER00878"/>
</dbReference>
<dbReference type="InterPro" id="IPR014710">
    <property type="entry name" value="RmlC-like_jellyroll"/>
</dbReference>
<dbReference type="Proteomes" id="UP000095008">
    <property type="component" value="Unassembled WGS sequence"/>
</dbReference>
<accession>A0A1C2I5J7</accession>
<dbReference type="EC" id="1.13.11.54" evidence="9"/>
<dbReference type="STRING" id="930.GCA_002079865_00573"/>
<proteinExistence type="inferred from homology"/>
<comment type="catalytic activity">
    <reaction evidence="9">
        <text>1,2-dihydroxy-5-(methylsulfanyl)pent-1-en-3-one + O2 = 3-(methylsulfanyl)propanoate + CO + formate + 2 H(+)</text>
        <dbReference type="Rhea" id="RHEA:14161"/>
        <dbReference type="ChEBI" id="CHEBI:15378"/>
        <dbReference type="ChEBI" id="CHEBI:15379"/>
        <dbReference type="ChEBI" id="CHEBI:15740"/>
        <dbReference type="ChEBI" id="CHEBI:17245"/>
        <dbReference type="ChEBI" id="CHEBI:49016"/>
        <dbReference type="ChEBI" id="CHEBI:49252"/>
        <dbReference type="EC" id="1.13.11.53"/>
    </reaction>
</comment>
<evidence type="ECO:0000256" key="4">
    <source>
        <dbReference type="ARBA" id="ARBA00022723"/>
    </source>
</evidence>
<sequence length="183" mass="20679">MATLRRAGDPALVTDPDIIAGLLAPLGVLLEKLPVPATDSSRSLLAQAELSSDNQEKLLETLDAVFRRLQSEKGYQDRDLVVLYPGHPQLEALNARFHRIHTHDDEEVRYIVDGEGVFGFVLPDAQQVELTVVAGDYIHVPADVEHWFRLNQFQRIKAVRYFSARGGWTPHYTDRPLQSFHDL</sequence>
<feature type="binding site" evidence="9">
    <location>
        <position position="107"/>
    </location>
    <ligand>
        <name>Ni(2+)</name>
        <dbReference type="ChEBI" id="CHEBI:49786"/>
    </ligand>
</feature>
<dbReference type="GO" id="GO:0010309">
    <property type="term" value="F:acireductone dioxygenase [iron(II)-requiring] activity"/>
    <property type="evidence" value="ECO:0007669"/>
    <property type="project" value="UniProtKB-UniRule"/>
</dbReference>
<dbReference type="GO" id="GO:0005506">
    <property type="term" value="F:iron ion binding"/>
    <property type="evidence" value="ECO:0007669"/>
    <property type="project" value="UniProtKB-UniRule"/>
</dbReference>
<organism evidence="10 13">
    <name type="scientific">Acidithiobacillus thiooxidans</name>
    <name type="common">Thiobacillus thiooxidans</name>
    <dbReference type="NCBI Taxonomy" id="930"/>
    <lineage>
        <taxon>Bacteria</taxon>
        <taxon>Pseudomonadati</taxon>
        <taxon>Pseudomonadota</taxon>
        <taxon>Acidithiobacillia</taxon>
        <taxon>Acidithiobacillales</taxon>
        <taxon>Acidithiobacillaceae</taxon>
        <taxon>Acidithiobacillus</taxon>
    </lineage>
</organism>
<keyword evidence="2 9" id="KW-0533">Nickel</keyword>
<dbReference type="Gene3D" id="2.60.120.10">
    <property type="entry name" value="Jelly Rolls"/>
    <property type="match status" value="1"/>
</dbReference>
<comment type="cofactor">
    <cofactor evidence="9">
        <name>Ni(2+)</name>
        <dbReference type="ChEBI" id="CHEBI:49786"/>
    </cofactor>
    <text evidence="9">Binds 1 nickel ion per monomer.</text>
</comment>
<feature type="binding site" evidence="9">
    <location>
        <position position="146"/>
    </location>
    <ligand>
        <name>Ni(2+)</name>
        <dbReference type="ChEBI" id="CHEBI:49786"/>
    </ligand>
</feature>
<dbReference type="CDD" id="cd02232">
    <property type="entry name" value="cupin_ARD"/>
    <property type="match status" value="1"/>
</dbReference>
<evidence type="ECO:0000256" key="9">
    <source>
        <dbReference type="HAMAP-Rule" id="MF_01682"/>
    </source>
</evidence>
<keyword evidence="8 9" id="KW-0486">Methionine biosynthesis</keyword>
<evidence type="ECO:0000256" key="1">
    <source>
        <dbReference type="ARBA" id="ARBA00000428"/>
    </source>
</evidence>
<dbReference type="RefSeq" id="WP_024893558.1">
    <property type="nucleotide sequence ID" value="NZ_LWRY01000140.1"/>
</dbReference>
<comment type="caution">
    <text evidence="9">Lacks conserved residue(s) required for the propagation of feature annotation.</text>
</comment>
<keyword evidence="3 9" id="KW-0028">Amino-acid biosynthesis</keyword>
<evidence type="ECO:0000256" key="3">
    <source>
        <dbReference type="ARBA" id="ARBA00022605"/>
    </source>
</evidence>
<reference evidence="10 12" key="1">
    <citation type="journal article" date="2016" name="Int. J. Mol. Sci.">
        <title>Comparative genomics of the extreme acidophile Acidithiobacillus thiooxidans reveals intraspecific divergence and niche adaptation.</title>
        <authorList>
            <person name="Zhang X."/>
            <person name="Feng X."/>
            <person name="Tao J."/>
            <person name="Ma L."/>
            <person name="Xiao Y."/>
            <person name="Liang Y."/>
            <person name="Liu X."/>
            <person name="Yin H."/>
        </authorList>
    </citation>
    <scope>NUCLEOTIDE SEQUENCE [LARGE SCALE GENOMIC DNA]</scope>
    <source>
        <strain evidence="11 12">A02</strain>
        <strain evidence="10">DXS-W</strain>
    </source>
</reference>
<name>A0A1C2I5J7_ACITH</name>
<feature type="binding site" evidence="9">
    <location>
        <position position="103"/>
    </location>
    <ligand>
        <name>Fe(2+)</name>
        <dbReference type="ChEBI" id="CHEBI:29033"/>
    </ligand>
</feature>
<dbReference type="EMBL" id="LWSA01000077">
    <property type="protein sequence ID" value="OCX74128.1"/>
    <property type="molecule type" value="Genomic_DNA"/>
</dbReference>
<comment type="similarity">
    <text evidence="9">Belongs to the acireductone dioxygenase (ARD) family.</text>
</comment>
<gene>
    <name evidence="9" type="primary">mtnD</name>
    <name evidence="10" type="ORF">A6M23_12150</name>
    <name evidence="11" type="ORF">A6P07_06405</name>
</gene>
<dbReference type="PANTHER" id="PTHR23418">
    <property type="entry name" value="ACIREDUCTONE DIOXYGENASE"/>
    <property type="match status" value="1"/>
</dbReference>
<dbReference type="Pfam" id="PF03079">
    <property type="entry name" value="ARD"/>
    <property type="match status" value="1"/>
</dbReference>
<keyword evidence="4 9" id="KW-0479">Metal-binding</keyword>
<dbReference type="EC" id="1.13.11.53" evidence="9"/>
<dbReference type="InterPro" id="IPR011051">
    <property type="entry name" value="RmlC_Cupin_sf"/>
</dbReference>
<comment type="pathway">
    <text evidence="9">Amino-acid biosynthesis; L-methionine biosynthesis via salvage pathway; L-methionine from S-methyl-5-thio-alpha-D-ribose 1-phosphate: step 5/6.</text>
</comment>
<dbReference type="EMBL" id="LWRY01000140">
    <property type="protein sequence ID" value="OCX71271.1"/>
    <property type="molecule type" value="Genomic_DNA"/>
</dbReference>
<evidence type="ECO:0000313" key="13">
    <source>
        <dbReference type="Proteomes" id="UP000095008"/>
    </source>
</evidence>
<dbReference type="AlphaFoldDB" id="A0A1C2I5J7"/>
<dbReference type="Proteomes" id="UP000094893">
    <property type="component" value="Unassembled WGS sequence"/>
</dbReference>
<evidence type="ECO:0000256" key="5">
    <source>
        <dbReference type="ARBA" id="ARBA00022964"/>
    </source>
</evidence>
<evidence type="ECO:0000313" key="11">
    <source>
        <dbReference type="EMBL" id="OCX74128.1"/>
    </source>
</evidence>
<dbReference type="HAMAP" id="MF_01682">
    <property type="entry name" value="Salvage_MtnD"/>
    <property type="match status" value="1"/>
</dbReference>
<keyword evidence="5 9" id="KW-0223">Dioxygenase</keyword>
<comment type="caution">
    <text evidence="10">The sequence shown here is derived from an EMBL/GenBank/DDBJ whole genome shotgun (WGS) entry which is preliminary data.</text>
</comment>
<evidence type="ECO:0000313" key="10">
    <source>
        <dbReference type="EMBL" id="OCX71271.1"/>
    </source>
</evidence>
<feature type="site" description="Important to generate the dianion" evidence="9">
    <location>
        <position position="109"/>
    </location>
</feature>
<evidence type="ECO:0000256" key="6">
    <source>
        <dbReference type="ARBA" id="ARBA00023002"/>
    </source>
</evidence>
<keyword evidence="13" id="KW-1185">Reference proteome</keyword>
<feature type="binding site" evidence="9">
    <location>
        <position position="146"/>
    </location>
    <ligand>
        <name>Fe(2+)</name>
        <dbReference type="ChEBI" id="CHEBI:29033"/>
    </ligand>
</feature>
<evidence type="ECO:0000256" key="7">
    <source>
        <dbReference type="ARBA" id="ARBA00023004"/>
    </source>
</evidence>
<dbReference type="InterPro" id="IPR004313">
    <property type="entry name" value="ARD"/>
</dbReference>
<keyword evidence="7 9" id="KW-0408">Iron</keyword>
<feature type="binding site" evidence="9">
    <location>
        <position position="107"/>
    </location>
    <ligand>
        <name>Fe(2+)</name>
        <dbReference type="ChEBI" id="CHEBI:29033"/>
    </ligand>
</feature>
<comment type="catalytic activity">
    <reaction evidence="1 9">
        <text>1,2-dihydroxy-5-(methylsulfanyl)pent-1-en-3-one + O2 = 4-methylsulfanyl-2-oxobutanoate + formate + 2 H(+)</text>
        <dbReference type="Rhea" id="RHEA:24504"/>
        <dbReference type="ChEBI" id="CHEBI:15378"/>
        <dbReference type="ChEBI" id="CHEBI:15379"/>
        <dbReference type="ChEBI" id="CHEBI:15740"/>
        <dbReference type="ChEBI" id="CHEBI:16723"/>
        <dbReference type="ChEBI" id="CHEBI:49252"/>
        <dbReference type="EC" id="1.13.11.54"/>
    </reaction>
</comment>
<protein>
    <recommendedName>
        <fullName evidence="9">Acireductone dioxygenase</fullName>
    </recommendedName>
    <alternativeName>
        <fullName evidence="9">1,2-dihydroxy-3-keto-5-methylthiopentene dioxygenase</fullName>
        <shortName evidence="9">DHK-MTPene dioxygenase</shortName>
    </alternativeName>
    <alternativeName>
        <fullName evidence="9">Acireductone dioxygenase (Fe(2+)-requiring)</fullName>
        <shortName evidence="9">ARD'</shortName>
        <shortName evidence="9">Fe-ARD</shortName>
        <ecNumber evidence="9">1.13.11.54</ecNumber>
    </alternativeName>
    <alternativeName>
        <fullName evidence="9">Acireductone dioxygenase (Ni(2+)-requiring)</fullName>
        <shortName evidence="9">ARD</shortName>
        <shortName evidence="9">Ni-ARD</shortName>
        <ecNumber evidence="9">1.13.11.53</ecNumber>
    </alternativeName>
</protein>
<evidence type="ECO:0000256" key="2">
    <source>
        <dbReference type="ARBA" id="ARBA00022596"/>
    </source>
</evidence>
<dbReference type="GO" id="GO:0010308">
    <property type="term" value="F:acireductone dioxygenase (Ni2+-requiring) activity"/>
    <property type="evidence" value="ECO:0007669"/>
    <property type="project" value="UniProtKB-UniRule"/>
</dbReference>
<dbReference type="GO" id="GO:0019284">
    <property type="term" value="P:L-methionine salvage from S-adenosylmethionine"/>
    <property type="evidence" value="ECO:0007669"/>
    <property type="project" value="InterPro"/>
</dbReference>
<feature type="binding site" evidence="9">
    <location>
        <position position="101"/>
    </location>
    <ligand>
        <name>Fe(2+)</name>
        <dbReference type="ChEBI" id="CHEBI:29033"/>
    </ligand>
</feature>
<comment type="subunit">
    <text evidence="9">Monomer.</text>
</comment>